<sequence>MNTKSHTKVGLYHRSRVSPKHNANSIQHQPFKATQSRSATGLRGVDLVEQIAQNTAIQRRRWTELYHRLWERKTKLDIADTILFVNGSPADWYFTSAVTGEVKRKSSSKLDAVAIRHHCAKTAVLPDQSRHRLRARLVHEEFGQLVYTPLRDGEISFVLSQPPSDLAVAAVLLQPLVPSARQPANARGTFVAKFNIAATSSCTRVLHLESGKLYGLLPSQAVAASAEVLGTVHSRRPSSAPVTTQSHQFEEVVKGELRRLVHEVEDAFRDRVRLLTADFQITDQHRLVLVRVSSIVFFSDLAAKKEISPARVLSGSSDFDEGRGARRRKAPSSIAVDDSTKCTGRVFCHCIEAVSAPALSRFRSSRKQTELCRITRKSISLSDNESAFLKRFGAEAEATLHAVESSDLTAASSWARRGKTGSGRCPAIMKLLERRIFMLQNTLWNPKSDAFDPKALEFEDAQLLPHEYEMVAVCRACHLVYQAIDDERFNRSRETAAAAARRSTELFRSKFLESERAAIETMRRTPSMVKGQVREAWEVDEDNQV</sequence>
<protein>
    <submittedName>
        <fullName evidence="2">Uncharacterized protein</fullName>
    </submittedName>
</protein>
<feature type="region of interest" description="Disordered" evidence="1">
    <location>
        <begin position="314"/>
        <end position="333"/>
    </location>
</feature>
<evidence type="ECO:0000256" key="1">
    <source>
        <dbReference type="SAM" id="MobiDB-lite"/>
    </source>
</evidence>
<dbReference type="EMBL" id="JBIMZQ010000066">
    <property type="protein sequence ID" value="KAL3657311.1"/>
    <property type="molecule type" value="Genomic_DNA"/>
</dbReference>
<comment type="caution">
    <text evidence="2">The sequence shown here is derived from an EMBL/GenBank/DDBJ whole genome shotgun (WGS) entry which is preliminary data.</text>
</comment>
<organism evidence="2 3">
    <name type="scientific">Phytophthora oleae</name>
    <dbReference type="NCBI Taxonomy" id="2107226"/>
    <lineage>
        <taxon>Eukaryota</taxon>
        <taxon>Sar</taxon>
        <taxon>Stramenopiles</taxon>
        <taxon>Oomycota</taxon>
        <taxon>Peronosporomycetes</taxon>
        <taxon>Peronosporales</taxon>
        <taxon>Peronosporaceae</taxon>
        <taxon>Phytophthora</taxon>
    </lineage>
</organism>
<name>A0ABD3EVL2_9STRA</name>
<keyword evidence="3" id="KW-1185">Reference proteome</keyword>
<accession>A0ABD3EVL2</accession>
<reference evidence="2 3" key="1">
    <citation type="submission" date="2024-09" db="EMBL/GenBank/DDBJ databases">
        <title>Genome sequencing and assembly of Phytophthora oleae, isolate VK10A, causative agent of rot of olive drupes.</title>
        <authorList>
            <person name="Conti Taguali S."/>
            <person name="Riolo M."/>
            <person name="La Spada F."/>
            <person name="Cacciola S.O."/>
            <person name="Dionisio G."/>
        </authorList>
    </citation>
    <scope>NUCLEOTIDE SEQUENCE [LARGE SCALE GENOMIC DNA]</scope>
    <source>
        <strain evidence="2 3">VK10A</strain>
    </source>
</reference>
<evidence type="ECO:0000313" key="3">
    <source>
        <dbReference type="Proteomes" id="UP001632037"/>
    </source>
</evidence>
<gene>
    <name evidence="2" type="ORF">V7S43_017819</name>
</gene>
<proteinExistence type="predicted"/>
<dbReference type="AlphaFoldDB" id="A0ABD3EVL2"/>
<dbReference type="Proteomes" id="UP001632037">
    <property type="component" value="Unassembled WGS sequence"/>
</dbReference>
<evidence type="ECO:0000313" key="2">
    <source>
        <dbReference type="EMBL" id="KAL3657311.1"/>
    </source>
</evidence>